<dbReference type="HOGENOM" id="CLU_1321716_0_0_1"/>
<proteinExistence type="predicted"/>
<dbReference type="AlphaFoldDB" id="A0A0A1T786"/>
<keyword evidence="1" id="KW-0732">Signal</keyword>
<evidence type="ECO:0000313" key="2">
    <source>
        <dbReference type="EMBL" id="CEJ81184.1"/>
    </source>
</evidence>
<accession>A0A0A1T786</accession>
<evidence type="ECO:0000313" key="3">
    <source>
        <dbReference type="Proteomes" id="UP000039046"/>
    </source>
</evidence>
<feature type="chain" id="PRO_5001989917" evidence="1">
    <location>
        <begin position="19"/>
        <end position="222"/>
    </location>
</feature>
<reference evidence="2 3" key="1">
    <citation type="journal article" date="2015" name="Genome Announc.">
        <title>Draft Genome Sequence and Gene Annotation of the Entomopathogenic Fungus Verticillium hemipterigenum.</title>
        <authorList>
            <person name="Horn F."/>
            <person name="Habel A."/>
            <person name="Scharf D.H."/>
            <person name="Dworschak J."/>
            <person name="Brakhage A.A."/>
            <person name="Guthke R."/>
            <person name="Hertweck C."/>
            <person name="Linde J."/>
        </authorList>
    </citation>
    <scope>NUCLEOTIDE SEQUENCE [LARGE SCALE GENOMIC DNA]</scope>
</reference>
<protein>
    <submittedName>
        <fullName evidence="2">Uncharacterized protein</fullName>
    </submittedName>
</protein>
<dbReference type="Proteomes" id="UP000039046">
    <property type="component" value="Unassembled WGS sequence"/>
</dbReference>
<sequence length="222" mass="23636">MVSFSILTVSALATLAVAATVPSKAPPTQLSKTFELRLRLVNKKQDLPAGMDNARVVIDTITDSDKYYRLVAVTGGHTRTYVVNGTKADVAHGKGTVLDNQDTSSGNVFLGKDSQKGSRPLRISTVASKLSPEAVTLSPASDPYSYLLPKTNYVVCNNDTASAAALAVQRPTISYPIRSLNSNDNVPDGCVPVRIYPLCSDSAANYPFAQPSRCYPADGLPQ</sequence>
<evidence type="ECO:0000256" key="1">
    <source>
        <dbReference type="SAM" id="SignalP"/>
    </source>
</evidence>
<dbReference type="EMBL" id="CDHN01000001">
    <property type="protein sequence ID" value="CEJ81184.1"/>
    <property type="molecule type" value="Genomic_DNA"/>
</dbReference>
<gene>
    <name evidence="2" type="ORF">VHEMI01328</name>
</gene>
<organism evidence="2 3">
    <name type="scientific">[Torrubiella] hemipterigena</name>
    <dbReference type="NCBI Taxonomy" id="1531966"/>
    <lineage>
        <taxon>Eukaryota</taxon>
        <taxon>Fungi</taxon>
        <taxon>Dikarya</taxon>
        <taxon>Ascomycota</taxon>
        <taxon>Pezizomycotina</taxon>
        <taxon>Sordariomycetes</taxon>
        <taxon>Hypocreomycetidae</taxon>
        <taxon>Hypocreales</taxon>
        <taxon>Clavicipitaceae</taxon>
        <taxon>Clavicipitaceae incertae sedis</taxon>
        <taxon>'Torrubiella' clade</taxon>
    </lineage>
</organism>
<name>A0A0A1T786_9HYPO</name>
<keyword evidence="3" id="KW-1185">Reference proteome</keyword>
<feature type="signal peptide" evidence="1">
    <location>
        <begin position="1"/>
        <end position="18"/>
    </location>
</feature>